<evidence type="ECO:0000313" key="1">
    <source>
        <dbReference type="EMBL" id="STM36565.1"/>
    </source>
</evidence>
<dbReference type="AlphaFoldDB" id="A0A377DKB8"/>
<sequence length="79" mass="9155">MITLLRINKCENYNHKICIKKSLNGNQKSAMQEISQQLMSLFAKNTFWMELHTFQIPLAMANPHNLAGFAPGRHVKARW</sequence>
<organism evidence="1 2">
    <name type="scientific">Escherichia coli</name>
    <dbReference type="NCBI Taxonomy" id="562"/>
    <lineage>
        <taxon>Bacteria</taxon>
        <taxon>Pseudomonadati</taxon>
        <taxon>Pseudomonadota</taxon>
        <taxon>Gammaproteobacteria</taxon>
        <taxon>Enterobacterales</taxon>
        <taxon>Enterobacteriaceae</taxon>
        <taxon>Escherichia</taxon>
    </lineage>
</organism>
<name>A0A377DKB8_ECOLX</name>
<evidence type="ECO:0000313" key="2">
    <source>
        <dbReference type="Proteomes" id="UP000254429"/>
    </source>
</evidence>
<reference evidence="1 2" key="1">
    <citation type="submission" date="2018-06" db="EMBL/GenBank/DDBJ databases">
        <authorList>
            <consortium name="Pathogen Informatics"/>
            <person name="Doyle S."/>
        </authorList>
    </citation>
    <scope>NUCLEOTIDE SEQUENCE [LARGE SCALE GENOMIC DNA]</scope>
    <source>
        <strain evidence="1 2">NCTC8500</strain>
    </source>
</reference>
<gene>
    <name evidence="1" type="ORF">NCTC8500_00259</name>
</gene>
<dbReference type="Proteomes" id="UP000254429">
    <property type="component" value="Unassembled WGS sequence"/>
</dbReference>
<proteinExistence type="predicted"/>
<accession>A0A377DKB8</accession>
<dbReference type="EMBL" id="UGFG01000001">
    <property type="protein sequence ID" value="STM36565.1"/>
    <property type="molecule type" value="Genomic_DNA"/>
</dbReference>
<protein>
    <submittedName>
        <fullName evidence="1">Uncharacterized protein</fullName>
    </submittedName>
</protein>